<dbReference type="Proteomes" id="UP000789342">
    <property type="component" value="Unassembled WGS sequence"/>
</dbReference>
<reference evidence="1" key="1">
    <citation type="submission" date="2021-06" db="EMBL/GenBank/DDBJ databases">
        <authorList>
            <person name="Kallberg Y."/>
            <person name="Tangrot J."/>
            <person name="Rosling A."/>
        </authorList>
    </citation>
    <scope>NUCLEOTIDE SEQUENCE</scope>
    <source>
        <strain evidence="1">CL551</strain>
    </source>
</reference>
<name>A0A9N9JKE3_9GLOM</name>
<dbReference type="EMBL" id="CAJVPV010057098">
    <property type="protein sequence ID" value="CAG8786397.1"/>
    <property type="molecule type" value="Genomic_DNA"/>
</dbReference>
<feature type="non-terminal residue" evidence="1">
    <location>
        <position position="184"/>
    </location>
</feature>
<feature type="non-terminal residue" evidence="1">
    <location>
        <position position="1"/>
    </location>
</feature>
<dbReference type="OrthoDB" id="2400714at2759"/>
<protein>
    <submittedName>
        <fullName evidence="1">1223_t:CDS:1</fullName>
    </submittedName>
</protein>
<dbReference type="AlphaFoldDB" id="A0A9N9JKE3"/>
<evidence type="ECO:0000313" key="2">
    <source>
        <dbReference type="Proteomes" id="UP000789342"/>
    </source>
</evidence>
<accession>A0A9N9JKE3</accession>
<proteinExistence type="predicted"/>
<comment type="caution">
    <text evidence="1">The sequence shown here is derived from an EMBL/GenBank/DDBJ whole genome shotgun (WGS) entry which is preliminary data.</text>
</comment>
<keyword evidence="2" id="KW-1185">Reference proteome</keyword>
<evidence type="ECO:0000313" key="1">
    <source>
        <dbReference type="EMBL" id="CAG8786397.1"/>
    </source>
</evidence>
<sequence length="184" mass="21545">GQVYNLTEDKSRYMQRYYDSRESTEALGKYHERVDLEDLLDRPEKLLHFGSVFGSSRLVIRLQSSKVFWNNLQREMVPNNPIILEMVDMIINKIGKENNYVGVHARLGDHFSKHSEKTVQKLIDNLKRDFSGHRSGTNQDNEINLDFNKTCYPKFDSKSSIIIYLATDAHRKAECLRPFIEMFP</sequence>
<organism evidence="1 2">
    <name type="scientific">Acaulospora morrowiae</name>
    <dbReference type="NCBI Taxonomy" id="94023"/>
    <lineage>
        <taxon>Eukaryota</taxon>
        <taxon>Fungi</taxon>
        <taxon>Fungi incertae sedis</taxon>
        <taxon>Mucoromycota</taxon>
        <taxon>Glomeromycotina</taxon>
        <taxon>Glomeromycetes</taxon>
        <taxon>Diversisporales</taxon>
        <taxon>Acaulosporaceae</taxon>
        <taxon>Acaulospora</taxon>
    </lineage>
</organism>
<gene>
    <name evidence="1" type="ORF">AMORRO_LOCUS17761</name>
</gene>